<reference evidence="7" key="1">
    <citation type="submission" date="2016-11" db="EMBL/GenBank/DDBJ databases">
        <authorList>
            <person name="Varghese N."/>
            <person name="Submissions S."/>
        </authorList>
    </citation>
    <scope>NUCLEOTIDE SEQUENCE [LARGE SCALE GENOMIC DNA]</scope>
    <source>
        <strain evidence="7">DSM 16579</strain>
    </source>
</reference>
<keyword evidence="3" id="KW-0676">Redox-active center</keyword>
<dbReference type="STRING" id="1122206.SAMN02745753_04168"/>
<sequence length="182" mass="20424">MIKVHLGFSLTALSSLFVSCAFFSSALWATNLTQQATAKAAPHQTVMLPEYQTNQKISLDMEKGQVVLVDFWASWCGPCRESFPWMTSIQAKYKEQGLKVIAINLDQENEQALDFLKEFKPGFTVLFDTEAQLPEDFGVIGMPTSFLIDRQGKIRATHVGFHQKNINEYESAIAKLLAEKGE</sequence>
<protein>
    <submittedName>
        <fullName evidence="6">Thiol:disulfide oxidoreductases, DsbE subfamily protein</fullName>
    </submittedName>
</protein>
<accession>A0A1M5KYT2</accession>
<dbReference type="InterPro" id="IPR013766">
    <property type="entry name" value="Thioredoxin_domain"/>
</dbReference>
<dbReference type="GO" id="GO:0017004">
    <property type="term" value="P:cytochrome complex assembly"/>
    <property type="evidence" value="ECO:0007669"/>
    <property type="project" value="UniProtKB-KW"/>
</dbReference>
<gene>
    <name evidence="6" type="ORF">SAMN02745753_04168</name>
</gene>
<keyword evidence="7" id="KW-1185">Reference proteome</keyword>
<evidence type="ECO:0000256" key="3">
    <source>
        <dbReference type="ARBA" id="ARBA00023284"/>
    </source>
</evidence>
<evidence type="ECO:0000256" key="2">
    <source>
        <dbReference type="ARBA" id="ARBA00022748"/>
    </source>
</evidence>
<feature type="domain" description="Thioredoxin" evidence="5">
    <location>
        <begin position="35"/>
        <end position="178"/>
    </location>
</feature>
<evidence type="ECO:0000256" key="1">
    <source>
        <dbReference type="ARBA" id="ARBA00004196"/>
    </source>
</evidence>
<dbReference type="InterPro" id="IPR013740">
    <property type="entry name" value="Redoxin"/>
</dbReference>
<evidence type="ECO:0000256" key="4">
    <source>
        <dbReference type="SAM" id="SignalP"/>
    </source>
</evidence>
<dbReference type="Pfam" id="PF08534">
    <property type="entry name" value="Redoxin"/>
    <property type="match status" value="1"/>
</dbReference>
<dbReference type="InterPro" id="IPR050553">
    <property type="entry name" value="Thioredoxin_ResA/DsbE_sf"/>
</dbReference>
<dbReference type="PANTHER" id="PTHR42852:SF18">
    <property type="entry name" value="CHROMOSOME UNDETERMINED SCAFFOLD_47, WHOLE GENOME SHOTGUN SEQUENCE"/>
    <property type="match status" value="1"/>
</dbReference>
<dbReference type="InterPro" id="IPR036249">
    <property type="entry name" value="Thioredoxin-like_sf"/>
</dbReference>
<dbReference type="PROSITE" id="PS51352">
    <property type="entry name" value="THIOREDOXIN_2"/>
    <property type="match status" value="1"/>
</dbReference>
<dbReference type="PANTHER" id="PTHR42852">
    <property type="entry name" value="THIOL:DISULFIDE INTERCHANGE PROTEIN DSBE"/>
    <property type="match status" value="1"/>
</dbReference>
<evidence type="ECO:0000259" key="5">
    <source>
        <dbReference type="PROSITE" id="PS51352"/>
    </source>
</evidence>
<keyword evidence="4" id="KW-0732">Signal</keyword>
<feature type="chain" id="PRO_5009911842" evidence="4">
    <location>
        <begin position="30"/>
        <end position="182"/>
    </location>
</feature>
<dbReference type="InterPro" id="IPR017937">
    <property type="entry name" value="Thioredoxin_CS"/>
</dbReference>
<dbReference type="GO" id="GO:0030313">
    <property type="term" value="C:cell envelope"/>
    <property type="evidence" value="ECO:0007669"/>
    <property type="project" value="UniProtKB-SubCell"/>
</dbReference>
<dbReference type="OrthoDB" id="9799347at2"/>
<dbReference type="Gene3D" id="3.40.30.10">
    <property type="entry name" value="Glutaredoxin"/>
    <property type="match status" value="1"/>
</dbReference>
<proteinExistence type="predicted"/>
<keyword evidence="2" id="KW-0201">Cytochrome c-type biogenesis</keyword>
<evidence type="ECO:0000313" key="6">
    <source>
        <dbReference type="EMBL" id="SHG57958.1"/>
    </source>
</evidence>
<dbReference type="SUPFAM" id="SSF52833">
    <property type="entry name" value="Thioredoxin-like"/>
    <property type="match status" value="1"/>
</dbReference>
<evidence type="ECO:0000313" key="7">
    <source>
        <dbReference type="Proteomes" id="UP000184517"/>
    </source>
</evidence>
<comment type="subcellular location">
    <subcellularLocation>
        <location evidence="1">Cell envelope</location>
    </subcellularLocation>
</comment>
<dbReference type="AlphaFoldDB" id="A0A1M5KYT2"/>
<name>A0A1M5KYT2_9GAMM</name>
<dbReference type="Proteomes" id="UP000184517">
    <property type="component" value="Unassembled WGS sequence"/>
</dbReference>
<dbReference type="RefSeq" id="WP_072841767.1">
    <property type="nucleotide sequence ID" value="NZ_FQVF01000024.1"/>
</dbReference>
<dbReference type="GO" id="GO:0015036">
    <property type="term" value="F:disulfide oxidoreductase activity"/>
    <property type="evidence" value="ECO:0007669"/>
    <property type="project" value="UniProtKB-ARBA"/>
</dbReference>
<dbReference type="PROSITE" id="PS00194">
    <property type="entry name" value="THIOREDOXIN_1"/>
    <property type="match status" value="1"/>
</dbReference>
<organism evidence="6 7">
    <name type="scientific">Marinomonas polaris DSM 16579</name>
    <dbReference type="NCBI Taxonomy" id="1122206"/>
    <lineage>
        <taxon>Bacteria</taxon>
        <taxon>Pseudomonadati</taxon>
        <taxon>Pseudomonadota</taxon>
        <taxon>Gammaproteobacteria</taxon>
        <taxon>Oceanospirillales</taxon>
        <taxon>Oceanospirillaceae</taxon>
        <taxon>Marinomonas</taxon>
    </lineage>
</organism>
<feature type="signal peptide" evidence="4">
    <location>
        <begin position="1"/>
        <end position="29"/>
    </location>
</feature>
<dbReference type="CDD" id="cd02966">
    <property type="entry name" value="TlpA_like_family"/>
    <property type="match status" value="1"/>
</dbReference>
<dbReference type="EMBL" id="FQVF01000024">
    <property type="protein sequence ID" value="SHG57958.1"/>
    <property type="molecule type" value="Genomic_DNA"/>
</dbReference>
<dbReference type="PROSITE" id="PS51257">
    <property type="entry name" value="PROKAR_LIPOPROTEIN"/>
    <property type="match status" value="1"/>
</dbReference>